<proteinExistence type="inferred from homology"/>
<feature type="compositionally biased region" description="Acidic residues" evidence="4">
    <location>
        <begin position="95"/>
        <end position="104"/>
    </location>
</feature>
<gene>
    <name evidence="5" type="ORF">BN1723_011456</name>
</gene>
<dbReference type="SUPFAM" id="SSF50249">
    <property type="entry name" value="Nucleic acid-binding proteins"/>
    <property type="match status" value="1"/>
</dbReference>
<dbReference type="InterPro" id="IPR012340">
    <property type="entry name" value="NA-bd_OB-fold"/>
</dbReference>
<reference evidence="6" key="1">
    <citation type="submission" date="2015-05" db="EMBL/GenBank/DDBJ databases">
        <authorList>
            <person name="Fogelqvist Johan"/>
        </authorList>
    </citation>
    <scope>NUCLEOTIDE SEQUENCE [LARGE SCALE GENOMIC DNA]</scope>
</reference>
<evidence type="ECO:0000313" key="6">
    <source>
        <dbReference type="Proteomes" id="UP000045706"/>
    </source>
</evidence>
<evidence type="ECO:0000256" key="2">
    <source>
        <dbReference type="ARBA" id="ARBA00022980"/>
    </source>
</evidence>
<dbReference type="GO" id="GO:1990904">
    <property type="term" value="C:ribonucleoprotein complex"/>
    <property type="evidence" value="ECO:0007669"/>
    <property type="project" value="UniProtKB-KW"/>
</dbReference>
<dbReference type="AlphaFoldDB" id="A0A0G4L7J9"/>
<protein>
    <recommendedName>
        <fullName evidence="7">30S ribosomal protein S17</fullName>
    </recommendedName>
</protein>
<evidence type="ECO:0000256" key="1">
    <source>
        <dbReference type="ARBA" id="ARBA00010254"/>
    </source>
</evidence>
<evidence type="ECO:0000313" key="5">
    <source>
        <dbReference type="EMBL" id="CRK17944.1"/>
    </source>
</evidence>
<keyword evidence="2" id="KW-0689">Ribosomal protein</keyword>
<feature type="region of interest" description="Disordered" evidence="4">
    <location>
        <begin position="92"/>
        <end position="115"/>
    </location>
</feature>
<dbReference type="Gene3D" id="2.40.50.140">
    <property type="entry name" value="Nucleic acid-binding proteins"/>
    <property type="match status" value="1"/>
</dbReference>
<accession>A0A0G4L7J9</accession>
<evidence type="ECO:0000256" key="4">
    <source>
        <dbReference type="SAM" id="MobiDB-lite"/>
    </source>
</evidence>
<name>A0A0G4L7J9_VERLO</name>
<keyword evidence="3" id="KW-0687">Ribonucleoprotein</keyword>
<evidence type="ECO:0000256" key="3">
    <source>
        <dbReference type="ARBA" id="ARBA00023274"/>
    </source>
</evidence>
<dbReference type="InterPro" id="IPR000266">
    <property type="entry name" value="Ribosomal_uS17"/>
</dbReference>
<dbReference type="Proteomes" id="UP000045706">
    <property type="component" value="Unassembled WGS sequence"/>
</dbReference>
<dbReference type="GO" id="GO:0005840">
    <property type="term" value="C:ribosome"/>
    <property type="evidence" value="ECO:0007669"/>
    <property type="project" value="UniProtKB-KW"/>
</dbReference>
<dbReference type="EMBL" id="CVQI01008446">
    <property type="protein sequence ID" value="CRK17944.1"/>
    <property type="molecule type" value="Genomic_DNA"/>
</dbReference>
<organism evidence="5 6">
    <name type="scientific">Verticillium longisporum</name>
    <name type="common">Verticillium dahliae var. longisporum</name>
    <dbReference type="NCBI Taxonomy" id="100787"/>
    <lineage>
        <taxon>Eukaryota</taxon>
        <taxon>Fungi</taxon>
        <taxon>Dikarya</taxon>
        <taxon>Ascomycota</taxon>
        <taxon>Pezizomycotina</taxon>
        <taxon>Sordariomycetes</taxon>
        <taxon>Hypocreomycetidae</taxon>
        <taxon>Glomerellales</taxon>
        <taxon>Plectosphaerellaceae</taxon>
        <taxon>Verticillium</taxon>
    </lineage>
</organism>
<dbReference type="GO" id="GO:0003735">
    <property type="term" value="F:structural constituent of ribosome"/>
    <property type="evidence" value="ECO:0007669"/>
    <property type="project" value="InterPro"/>
</dbReference>
<comment type="similarity">
    <text evidence="1">Belongs to the universal ribosomal protein uS17 family.</text>
</comment>
<evidence type="ECO:0008006" key="7">
    <source>
        <dbReference type="Google" id="ProtNLM"/>
    </source>
</evidence>
<sequence length="115" mass="11944">MAYPVTKAAQQVVKELHGVVVSAGLMQKTVKVRVGGQKYNRKVQKMFTTPKSYLVHDPNSSLRTGDVVSIMPGTGGEEVPYVMVAGSFSDAGAVAEDDDGDDDVGAGTVATSSPG</sequence>
<dbReference type="Pfam" id="PF00366">
    <property type="entry name" value="Ribosomal_S17"/>
    <property type="match status" value="1"/>
</dbReference>
<dbReference type="GO" id="GO:0006412">
    <property type="term" value="P:translation"/>
    <property type="evidence" value="ECO:0007669"/>
    <property type="project" value="InterPro"/>
</dbReference>
<dbReference type="CDD" id="cd00364">
    <property type="entry name" value="Ribosomal_uS17"/>
    <property type="match status" value="1"/>
</dbReference>
<feature type="compositionally biased region" description="Low complexity" evidence="4">
    <location>
        <begin position="105"/>
        <end position="115"/>
    </location>
</feature>